<proteinExistence type="predicted"/>
<dbReference type="EMBL" id="GBXM01070770">
    <property type="protein sequence ID" value="JAH37807.1"/>
    <property type="molecule type" value="Transcribed_RNA"/>
</dbReference>
<accession>A0A0E9S9C1</accession>
<protein>
    <submittedName>
        <fullName evidence="1">Uncharacterized protein</fullName>
    </submittedName>
</protein>
<sequence>MRLATDTQASTCSEFLAIQNVTQILHLHAMESQSRHKRLPPIDSLIGCFQQLVLSHFPRKNSIIPSASLRYFKPES</sequence>
<evidence type="ECO:0000313" key="1">
    <source>
        <dbReference type="EMBL" id="JAH37807.1"/>
    </source>
</evidence>
<reference evidence="1" key="1">
    <citation type="submission" date="2014-11" db="EMBL/GenBank/DDBJ databases">
        <authorList>
            <person name="Amaro Gonzalez C."/>
        </authorList>
    </citation>
    <scope>NUCLEOTIDE SEQUENCE</scope>
</reference>
<organism evidence="1">
    <name type="scientific">Anguilla anguilla</name>
    <name type="common">European freshwater eel</name>
    <name type="synonym">Muraena anguilla</name>
    <dbReference type="NCBI Taxonomy" id="7936"/>
    <lineage>
        <taxon>Eukaryota</taxon>
        <taxon>Metazoa</taxon>
        <taxon>Chordata</taxon>
        <taxon>Craniata</taxon>
        <taxon>Vertebrata</taxon>
        <taxon>Euteleostomi</taxon>
        <taxon>Actinopterygii</taxon>
        <taxon>Neopterygii</taxon>
        <taxon>Teleostei</taxon>
        <taxon>Anguilliformes</taxon>
        <taxon>Anguillidae</taxon>
        <taxon>Anguilla</taxon>
    </lineage>
</organism>
<name>A0A0E9S9C1_ANGAN</name>
<reference evidence="1" key="2">
    <citation type="journal article" date="2015" name="Fish Shellfish Immunol.">
        <title>Early steps in the European eel (Anguilla anguilla)-Vibrio vulnificus interaction in the gills: Role of the RtxA13 toxin.</title>
        <authorList>
            <person name="Callol A."/>
            <person name="Pajuelo D."/>
            <person name="Ebbesson L."/>
            <person name="Teles M."/>
            <person name="MacKenzie S."/>
            <person name="Amaro C."/>
        </authorList>
    </citation>
    <scope>NUCLEOTIDE SEQUENCE</scope>
</reference>
<dbReference type="AlphaFoldDB" id="A0A0E9S9C1"/>